<dbReference type="OrthoDB" id="5925206at2759"/>
<dbReference type="Proteomes" id="UP000054843">
    <property type="component" value="Unassembled WGS sequence"/>
</dbReference>
<accession>A0A0V1MWG5</accession>
<sequence>MIKRLRHYLDKSAFMKRANSLYCDFSLDCDKLEYIAKIHRKLFHSVTTSMKLPSLVQYFFVLGNPIFLRFRPILINLIKGVSPRLEMCMKG</sequence>
<protein>
    <submittedName>
        <fullName evidence="1">Uncharacterized protein</fullName>
    </submittedName>
</protein>
<gene>
    <name evidence="1" type="ORF">T10_7823</name>
</gene>
<comment type="caution">
    <text evidence="1">The sequence shown here is derived from an EMBL/GenBank/DDBJ whole genome shotgun (WGS) entry which is preliminary data.</text>
</comment>
<evidence type="ECO:0000313" key="2">
    <source>
        <dbReference type="Proteomes" id="UP000054843"/>
    </source>
</evidence>
<reference evidence="1 2" key="1">
    <citation type="submission" date="2015-01" db="EMBL/GenBank/DDBJ databases">
        <title>Evolution of Trichinella species and genotypes.</title>
        <authorList>
            <person name="Korhonen P.K."/>
            <person name="Edoardo P."/>
            <person name="Giuseppe L.R."/>
            <person name="Gasser R.B."/>
        </authorList>
    </citation>
    <scope>NUCLEOTIDE SEQUENCE [LARGE SCALE GENOMIC DNA]</scope>
    <source>
        <strain evidence="1">ISS1980</strain>
    </source>
</reference>
<proteinExistence type="predicted"/>
<keyword evidence="2" id="KW-1185">Reference proteome</keyword>
<organism evidence="1 2">
    <name type="scientific">Trichinella papuae</name>
    <dbReference type="NCBI Taxonomy" id="268474"/>
    <lineage>
        <taxon>Eukaryota</taxon>
        <taxon>Metazoa</taxon>
        <taxon>Ecdysozoa</taxon>
        <taxon>Nematoda</taxon>
        <taxon>Enoplea</taxon>
        <taxon>Dorylaimia</taxon>
        <taxon>Trichinellida</taxon>
        <taxon>Trichinellidae</taxon>
        <taxon>Trichinella</taxon>
    </lineage>
</organism>
<evidence type="ECO:0000313" key="1">
    <source>
        <dbReference type="EMBL" id="KRZ75904.1"/>
    </source>
</evidence>
<dbReference type="EMBL" id="JYDO01000033">
    <property type="protein sequence ID" value="KRZ75904.1"/>
    <property type="molecule type" value="Genomic_DNA"/>
</dbReference>
<name>A0A0V1MWG5_9BILA</name>
<dbReference type="AlphaFoldDB" id="A0A0V1MWG5"/>